<feature type="transmembrane region" description="Helical" evidence="6">
    <location>
        <begin position="173"/>
        <end position="191"/>
    </location>
</feature>
<dbReference type="GO" id="GO:0005886">
    <property type="term" value="C:plasma membrane"/>
    <property type="evidence" value="ECO:0007669"/>
    <property type="project" value="UniProtKB-SubCell"/>
</dbReference>
<feature type="transmembrane region" description="Helical" evidence="6">
    <location>
        <begin position="54"/>
        <end position="75"/>
    </location>
</feature>
<evidence type="ECO:0000256" key="1">
    <source>
        <dbReference type="ARBA" id="ARBA00004651"/>
    </source>
</evidence>
<evidence type="ECO:0000256" key="2">
    <source>
        <dbReference type="ARBA" id="ARBA00022475"/>
    </source>
</evidence>
<feature type="transmembrane region" description="Helical" evidence="6">
    <location>
        <begin position="350"/>
        <end position="370"/>
    </location>
</feature>
<sequence>MNKLIKQIFNPSALVTVLAVLASFLIGGLLIAFANENVQTTAGYLFARPGDFFIAVWNSIFGAYDALFRGAIYNYKALDSIGMIKPLTETLSYATPITLAGLGMAVAFRSGLFNIGGTGQIIFGAMGAAFVGFTFELPAVIHLPLAVAAGVIASALFGGFVGFLKAATGANEVIVTIMMNYIAGLLLFYVLTTPLFQAPGATNPISPEIYESAKYWRFMGDNFRINASFLVMLAMVLVVWWLLNRSSIGFQFRALGHNPNASKVAGINIGLNYILVMAISGALAGLAGTSQVLGAEKYLTPSVAASFGFDAITVALLGRSKPFGVLAAGLLFGALRAGAVIMQANQKVPIDIVLIVQSLVVLFIAAPPLVRLMFGLARKTNKVVAA</sequence>
<dbReference type="EMBL" id="CAEZTF010000006">
    <property type="protein sequence ID" value="CAB4553831.1"/>
    <property type="molecule type" value="Genomic_DNA"/>
</dbReference>
<dbReference type="CDD" id="cd06580">
    <property type="entry name" value="TM_PBP1_transp_TpRbsC_like"/>
    <property type="match status" value="1"/>
</dbReference>
<keyword evidence="3 6" id="KW-0812">Transmembrane</keyword>
<keyword evidence="2" id="KW-1003">Cell membrane</keyword>
<feature type="transmembrane region" description="Helical" evidence="6">
    <location>
        <begin position="298"/>
        <end position="318"/>
    </location>
</feature>
<feature type="transmembrane region" description="Helical" evidence="6">
    <location>
        <begin position="223"/>
        <end position="243"/>
    </location>
</feature>
<name>A0A6J6CQY1_9ZZZZ</name>
<feature type="transmembrane region" description="Helical" evidence="6">
    <location>
        <begin position="141"/>
        <end position="161"/>
    </location>
</feature>
<reference evidence="7" key="1">
    <citation type="submission" date="2020-05" db="EMBL/GenBank/DDBJ databases">
        <authorList>
            <person name="Chiriac C."/>
            <person name="Salcher M."/>
            <person name="Ghai R."/>
            <person name="Kavagutti S V."/>
        </authorList>
    </citation>
    <scope>NUCLEOTIDE SEQUENCE</scope>
</reference>
<feature type="transmembrane region" description="Helical" evidence="6">
    <location>
        <begin position="12"/>
        <end position="34"/>
    </location>
</feature>
<evidence type="ECO:0000256" key="5">
    <source>
        <dbReference type="ARBA" id="ARBA00023136"/>
    </source>
</evidence>
<evidence type="ECO:0000256" key="6">
    <source>
        <dbReference type="SAM" id="Phobius"/>
    </source>
</evidence>
<organism evidence="7">
    <name type="scientific">freshwater metagenome</name>
    <dbReference type="NCBI Taxonomy" id="449393"/>
    <lineage>
        <taxon>unclassified sequences</taxon>
        <taxon>metagenomes</taxon>
        <taxon>ecological metagenomes</taxon>
    </lineage>
</organism>
<feature type="transmembrane region" description="Helical" evidence="6">
    <location>
        <begin position="112"/>
        <end position="135"/>
    </location>
</feature>
<keyword evidence="5 6" id="KW-0472">Membrane</keyword>
<feature type="transmembrane region" description="Helical" evidence="6">
    <location>
        <begin position="325"/>
        <end position="344"/>
    </location>
</feature>
<proteinExistence type="predicted"/>
<accession>A0A6J6CQY1</accession>
<gene>
    <name evidence="7" type="ORF">UFOPK1618_00077</name>
</gene>
<evidence type="ECO:0000256" key="4">
    <source>
        <dbReference type="ARBA" id="ARBA00022989"/>
    </source>
</evidence>
<dbReference type="GO" id="GO:0022857">
    <property type="term" value="F:transmembrane transporter activity"/>
    <property type="evidence" value="ECO:0007669"/>
    <property type="project" value="InterPro"/>
</dbReference>
<feature type="transmembrane region" description="Helical" evidence="6">
    <location>
        <begin position="264"/>
        <end position="286"/>
    </location>
</feature>
<evidence type="ECO:0000256" key="3">
    <source>
        <dbReference type="ARBA" id="ARBA00022692"/>
    </source>
</evidence>
<dbReference type="PANTHER" id="PTHR47089">
    <property type="entry name" value="ABC TRANSPORTER, PERMEASE PROTEIN"/>
    <property type="match status" value="1"/>
</dbReference>
<comment type="subcellular location">
    <subcellularLocation>
        <location evidence="1">Cell membrane</location>
        <topology evidence="1">Multi-pass membrane protein</topology>
    </subcellularLocation>
</comment>
<protein>
    <submittedName>
        <fullName evidence="7">Unannotated protein</fullName>
    </submittedName>
</protein>
<dbReference type="AlphaFoldDB" id="A0A6J6CQY1"/>
<dbReference type="PANTHER" id="PTHR47089:SF1">
    <property type="entry name" value="GUANOSINE ABC TRANSPORTER PERMEASE PROTEIN NUPP"/>
    <property type="match status" value="1"/>
</dbReference>
<evidence type="ECO:0000313" key="7">
    <source>
        <dbReference type="EMBL" id="CAB4553831.1"/>
    </source>
</evidence>
<dbReference type="Pfam" id="PF02653">
    <property type="entry name" value="BPD_transp_2"/>
    <property type="match status" value="1"/>
</dbReference>
<keyword evidence="4 6" id="KW-1133">Transmembrane helix</keyword>
<dbReference type="InterPro" id="IPR001851">
    <property type="entry name" value="ABC_transp_permease"/>
</dbReference>